<name>A0A0A8YGT5_ARUDO</name>
<reference evidence="1" key="1">
    <citation type="submission" date="2014-09" db="EMBL/GenBank/DDBJ databases">
        <authorList>
            <person name="Magalhaes I.L.F."/>
            <person name="Oliveira U."/>
            <person name="Santos F.R."/>
            <person name="Vidigal T.H.D.A."/>
            <person name="Brescovit A.D."/>
            <person name="Santos A.J."/>
        </authorList>
    </citation>
    <scope>NUCLEOTIDE SEQUENCE</scope>
    <source>
        <tissue evidence="1">Shoot tissue taken approximately 20 cm above the soil surface</tissue>
    </source>
</reference>
<reference evidence="1" key="2">
    <citation type="journal article" date="2015" name="Data Brief">
        <title>Shoot transcriptome of the giant reed, Arundo donax.</title>
        <authorList>
            <person name="Barrero R.A."/>
            <person name="Guerrero F.D."/>
            <person name="Moolhuijzen P."/>
            <person name="Goolsby J.A."/>
            <person name="Tidwell J."/>
            <person name="Bellgard S.E."/>
            <person name="Bellgard M.I."/>
        </authorList>
    </citation>
    <scope>NUCLEOTIDE SEQUENCE</scope>
    <source>
        <tissue evidence="1">Shoot tissue taken approximately 20 cm above the soil surface</tissue>
    </source>
</reference>
<sequence length="13" mass="1609">MLPILINILCYFR</sequence>
<protein>
    <submittedName>
        <fullName evidence="1">Uncharacterized protein</fullName>
    </submittedName>
</protein>
<organism evidence="1">
    <name type="scientific">Arundo donax</name>
    <name type="common">Giant reed</name>
    <name type="synonym">Donax arundinaceus</name>
    <dbReference type="NCBI Taxonomy" id="35708"/>
    <lineage>
        <taxon>Eukaryota</taxon>
        <taxon>Viridiplantae</taxon>
        <taxon>Streptophyta</taxon>
        <taxon>Embryophyta</taxon>
        <taxon>Tracheophyta</taxon>
        <taxon>Spermatophyta</taxon>
        <taxon>Magnoliopsida</taxon>
        <taxon>Liliopsida</taxon>
        <taxon>Poales</taxon>
        <taxon>Poaceae</taxon>
        <taxon>PACMAD clade</taxon>
        <taxon>Arundinoideae</taxon>
        <taxon>Arundineae</taxon>
        <taxon>Arundo</taxon>
    </lineage>
</organism>
<proteinExistence type="predicted"/>
<evidence type="ECO:0000313" key="1">
    <source>
        <dbReference type="EMBL" id="JAD25554.1"/>
    </source>
</evidence>
<accession>A0A0A8YGT5</accession>
<dbReference type="EMBL" id="GBRH01272341">
    <property type="protein sequence ID" value="JAD25554.1"/>
    <property type="molecule type" value="Transcribed_RNA"/>
</dbReference>